<keyword evidence="1" id="KW-0479">Metal-binding</keyword>
<feature type="transmembrane region" description="Helical" evidence="3">
    <location>
        <begin position="229"/>
        <end position="250"/>
    </location>
</feature>
<name>A0ABQ8ZRX5_9ROSI</name>
<keyword evidence="3" id="KW-1133">Transmembrane helix</keyword>
<evidence type="ECO:0000256" key="1">
    <source>
        <dbReference type="PROSITE-ProRule" id="PRU00047"/>
    </source>
</evidence>
<evidence type="ECO:0000256" key="2">
    <source>
        <dbReference type="SAM" id="MobiDB-lite"/>
    </source>
</evidence>
<dbReference type="InterPro" id="IPR001878">
    <property type="entry name" value="Znf_CCHC"/>
</dbReference>
<keyword evidence="6" id="KW-1185">Reference proteome</keyword>
<feature type="domain" description="CCHC-type" evidence="4">
    <location>
        <begin position="148"/>
        <end position="163"/>
    </location>
</feature>
<dbReference type="Proteomes" id="UP001141253">
    <property type="component" value="Unassembled WGS sequence"/>
</dbReference>
<dbReference type="InterPro" id="IPR036875">
    <property type="entry name" value="Znf_CCHC_sf"/>
</dbReference>
<dbReference type="Gene3D" id="4.10.60.10">
    <property type="entry name" value="Zinc finger, CCHC-type"/>
    <property type="match status" value="2"/>
</dbReference>
<dbReference type="PANTHER" id="PTHR46978">
    <property type="entry name" value="ZINC KNUCKLE (CCHC-TYPE) FAMILY PROTEIN"/>
    <property type="match status" value="1"/>
</dbReference>
<keyword evidence="3" id="KW-0812">Transmembrane</keyword>
<evidence type="ECO:0000256" key="3">
    <source>
        <dbReference type="SAM" id="Phobius"/>
    </source>
</evidence>
<keyword evidence="1" id="KW-0863">Zinc-finger</keyword>
<gene>
    <name evidence="5" type="ORF">OIU77_015194</name>
</gene>
<sequence>MEAEAAGVGPSGGKRRKKKAEKRIDISVVDAKEEGKVGMAEEAETVKNSETIEKGGTSEKVDAVEAAELVESGGANADKESVNVVLQKLLRGPRYFDPPDSGWSTCYNCGEEGHMAVNCPTPLKKIKPCFVCGSLEHGAKQCSKGRDCFICKKSGHRAKNCPDKYNITPQSSKICLKCGGSGHEMFSCLLMISRKYNATSARVLAIYVVLPLVLIVWDKFLATDVVNWVILVWQVLFNAFNICMLVSMGIPL</sequence>
<feature type="domain" description="CCHC-type" evidence="4">
    <location>
        <begin position="106"/>
        <end position="120"/>
    </location>
</feature>
<dbReference type="SMART" id="SM00343">
    <property type="entry name" value="ZnF_C2HC"/>
    <property type="match status" value="4"/>
</dbReference>
<feature type="transmembrane region" description="Helical" evidence="3">
    <location>
        <begin position="199"/>
        <end position="217"/>
    </location>
</feature>
<evidence type="ECO:0000313" key="5">
    <source>
        <dbReference type="EMBL" id="KAJ6309392.1"/>
    </source>
</evidence>
<evidence type="ECO:0000313" key="6">
    <source>
        <dbReference type="Proteomes" id="UP001141253"/>
    </source>
</evidence>
<reference evidence="5" key="1">
    <citation type="submission" date="2022-10" db="EMBL/GenBank/DDBJ databases">
        <authorList>
            <person name="Hyden B.L."/>
            <person name="Feng K."/>
            <person name="Yates T."/>
            <person name="Jawdy S."/>
            <person name="Smart L.B."/>
            <person name="Muchero W."/>
        </authorList>
    </citation>
    <scope>NUCLEOTIDE SEQUENCE</scope>
    <source>
        <tissue evidence="5">Shoot tip</tissue>
    </source>
</reference>
<reference evidence="5" key="2">
    <citation type="journal article" date="2023" name="Int. J. Mol. Sci.">
        <title>De Novo Assembly and Annotation of 11 Diverse Shrub Willow (Salix) Genomes Reveals Novel Gene Organization in Sex-Linked Regions.</title>
        <authorList>
            <person name="Hyden B."/>
            <person name="Feng K."/>
            <person name="Yates T.B."/>
            <person name="Jawdy S."/>
            <person name="Cereghino C."/>
            <person name="Smart L.B."/>
            <person name="Muchero W."/>
        </authorList>
    </citation>
    <scope>NUCLEOTIDE SEQUENCE</scope>
    <source>
        <tissue evidence="5">Shoot tip</tissue>
    </source>
</reference>
<comment type="caution">
    <text evidence="5">The sequence shown here is derived from an EMBL/GenBank/DDBJ whole genome shotgun (WGS) entry which is preliminary data.</text>
</comment>
<dbReference type="EMBL" id="JAPFFI010000026">
    <property type="protein sequence ID" value="KAJ6309392.1"/>
    <property type="molecule type" value="Genomic_DNA"/>
</dbReference>
<evidence type="ECO:0000259" key="4">
    <source>
        <dbReference type="PROSITE" id="PS50158"/>
    </source>
</evidence>
<proteinExistence type="predicted"/>
<keyword evidence="1" id="KW-0862">Zinc</keyword>
<dbReference type="PANTHER" id="PTHR46978:SF1">
    <property type="entry name" value="ZINC KNUCKLE (CCHC-TYPE) FAMILY PROTEIN"/>
    <property type="match status" value="1"/>
</dbReference>
<dbReference type="SUPFAM" id="SSF57756">
    <property type="entry name" value="Retrovirus zinc finger-like domains"/>
    <property type="match status" value="2"/>
</dbReference>
<accession>A0ABQ8ZRX5</accession>
<feature type="region of interest" description="Disordered" evidence="2">
    <location>
        <begin position="1"/>
        <end position="23"/>
    </location>
</feature>
<dbReference type="PROSITE" id="PS50158">
    <property type="entry name" value="ZF_CCHC"/>
    <property type="match status" value="2"/>
</dbReference>
<keyword evidence="3" id="KW-0472">Membrane</keyword>
<organism evidence="5 6">
    <name type="scientific">Salix suchowensis</name>
    <dbReference type="NCBI Taxonomy" id="1278906"/>
    <lineage>
        <taxon>Eukaryota</taxon>
        <taxon>Viridiplantae</taxon>
        <taxon>Streptophyta</taxon>
        <taxon>Embryophyta</taxon>
        <taxon>Tracheophyta</taxon>
        <taxon>Spermatophyta</taxon>
        <taxon>Magnoliopsida</taxon>
        <taxon>eudicotyledons</taxon>
        <taxon>Gunneridae</taxon>
        <taxon>Pentapetalae</taxon>
        <taxon>rosids</taxon>
        <taxon>fabids</taxon>
        <taxon>Malpighiales</taxon>
        <taxon>Salicaceae</taxon>
        <taxon>Saliceae</taxon>
        <taxon>Salix</taxon>
    </lineage>
</organism>
<protein>
    <recommendedName>
        <fullName evidence="4">CCHC-type domain-containing protein</fullName>
    </recommendedName>
</protein>
<dbReference type="Pfam" id="PF00098">
    <property type="entry name" value="zf-CCHC"/>
    <property type="match status" value="2"/>
</dbReference>